<accession>A0ABD1N7A5</accession>
<proteinExistence type="predicted"/>
<sequence length="145" mass="16008">MERRWKRREEGLVLRTGGTTEKSILKFVNGAGQGYSRPVHINSVVASEASWERPSGPSQDFTYTEDLIAYNIIPLDASSSKNVIVSFPECTFGFQERPHYGLLELSNLPIGINFEKSNLESLVNRHSSEGSPIPERAGANSPATI</sequence>
<keyword evidence="3" id="KW-1185">Reference proteome</keyword>
<evidence type="ECO:0000313" key="2">
    <source>
        <dbReference type="EMBL" id="KAL2343995.1"/>
    </source>
</evidence>
<comment type="caution">
    <text evidence="2">The sequence shown here is derived from an EMBL/GenBank/DDBJ whole genome shotgun (WGS) entry which is preliminary data.</text>
</comment>
<protein>
    <submittedName>
        <fullName evidence="2">Uncharacterized protein</fullName>
    </submittedName>
</protein>
<dbReference type="EMBL" id="JBGMDY010000002">
    <property type="protein sequence ID" value="KAL2343995.1"/>
    <property type="molecule type" value="Genomic_DNA"/>
</dbReference>
<dbReference type="Proteomes" id="UP001603857">
    <property type="component" value="Unassembled WGS sequence"/>
</dbReference>
<evidence type="ECO:0000313" key="3">
    <source>
        <dbReference type="Proteomes" id="UP001603857"/>
    </source>
</evidence>
<reference evidence="2 3" key="1">
    <citation type="submission" date="2024-08" db="EMBL/GenBank/DDBJ databases">
        <title>Insights into the chromosomal genome structure of Flemingia macrophylla.</title>
        <authorList>
            <person name="Ding Y."/>
            <person name="Zhao Y."/>
            <person name="Bi W."/>
            <person name="Wu M."/>
            <person name="Zhao G."/>
            <person name="Gong Y."/>
            <person name="Li W."/>
            <person name="Zhang P."/>
        </authorList>
    </citation>
    <scope>NUCLEOTIDE SEQUENCE [LARGE SCALE GENOMIC DNA]</scope>
    <source>
        <strain evidence="2">DYQJB</strain>
        <tissue evidence="2">Leaf</tissue>
    </source>
</reference>
<gene>
    <name evidence="2" type="ORF">Fmac_005280</name>
</gene>
<feature type="region of interest" description="Disordered" evidence="1">
    <location>
        <begin position="123"/>
        <end position="145"/>
    </location>
</feature>
<organism evidence="2 3">
    <name type="scientific">Flemingia macrophylla</name>
    <dbReference type="NCBI Taxonomy" id="520843"/>
    <lineage>
        <taxon>Eukaryota</taxon>
        <taxon>Viridiplantae</taxon>
        <taxon>Streptophyta</taxon>
        <taxon>Embryophyta</taxon>
        <taxon>Tracheophyta</taxon>
        <taxon>Spermatophyta</taxon>
        <taxon>Magnoliopsida</taxon>
        <taxon>eudicotyledons</taxon>
        <taxon>Gunneridae</taxon>
        <taxon>Pentapetalae</taxon>
        <taxon>rosids</taxon>
        <taxon>fabids</taxon>
        <taxon>Fabales</taxon>
        <taxon>Fabaceae</taxon>
        <taxon>Papilionoideae</taxon>
        <taxon>50 kb inversion clade</taxon>
        <taxon>NPAAA clade</taxon>
        <taxon>indigoferoid/millettioid clade</taxon>
        <taxon>Phaseoleae</taxon>
        <taxon>Flemingia</taxon>
    </lineage>
</organism>
<evidence type="ECO:0000256" key="1">
    <source>
        <dbReference type="SAM" id="MobiDB-lite"/>
    </source>
</evidence>
<name>A0ABD1N7A5_9FABA</name>
<dbReference type="AlphaFoldDB" id="A0ABD1N7A5"/>